<evidence type="ECO:0000313" key="2">
    <source>
        <dbReference type="Proteomes" id="UP000202420"/>
    </source>
</evidence>
<dbReference type="OrthoDB" id="36887at10239"/>
<name>A7KA96_9PHYC</name>
<dbReference type="EMBL" id="EF101928">
    <property type="protein sequence ID" value="ABT16970.1"/>
    <property type="molecule type" value="Genomic_DNA"/>
</dbReference>
<reference evidence="1 2" key="1">
    <citation type="submission" date="2006-09" db="EMBL/GenBank/DDBJ databases">
        <title>Sequence and annotation of the 288-kb ATCV-1 virus that infects an endosymbiotic Chlorella strain of the heliozoon Acanthocystis turfacea.</title>
        <authorList>
            <person name="Fitzgerald L.A."/>
            <person name="Graves M.V."/>
            <person name="Li X."/>
            <person name="Pfitzner A.J.P."/>
            <person name="Hartigan J."/>
            <person name="Van Etten J.L."/>
        </authorList>
    </citation>
    <scope>NUCLEOTIDE SEQUENCE [LARGE SCALE GENOMIC DNA]</scope>
    <source>
        <strain evidence="1 2">ATCV-1</strain>
    </source>
</reference>
<gene>
    <name evidence="1" type="primary">Z836L</name>
    <name evidence="1" type="ORF">ATCV1_Z836L</name>
</gene>
<protein>
    <submittedName>
        <fullName evidence="1">Uncharacterized protein Z836L</fullName>
    </submittedName>
</protein>
<dbReference type="KEGG" id="vg:5470827"/>
<proteinExistence type="predicted"/>
<keyword evidence="2" id="KW-1185">Reference proteome</keyword>
<dbReference type="SUPFAM" id="SSF55961">
    <property type="entry name" value="Bet v1-like"/>
    <property type="match status" value="1"/>
</dbReference>
<organism evidence="1 2">
    <name type="scientific">Chlorovirus heliozoae</name>
    <dbReference type="NCBI Taxonomy" id="322019"/>
    <lineage>
        <taxon>Viruses</taxon>
        <taxon>Varidnaviria</taxon>
        <taxon>Bamfordvirae</taxon>
        <taxon>Nucleocytoviricota</taxon>
        <taxon>Megaviricetes</taxon>
        <taxon>Algavirales</taxon>
        <taxon>Phycodnaviridae</taxon>
        <taxon>Chlorovirus</taxon>
    </lineage>
</organism>
<dbReference type="GeneID" id="5470827"/>
<sequence>MIISSTWQETSNLNISSTFQNGKLVTKATGIVNASPDKVMNSHTSENYASVLGIEKYEWFHRKRNHVACSFKQKIGPMSFNMTFEKIIERYPWETKVYYKTVDSVADMTGMWTIAPVNGRASLSLVQELNVPAALRWLPIKSVVEKKVENAYKAYM</sequence>
<accession>A7KA96</accession>
<dbReference type="RefSeq" id="YP_001427317.1">
    <property type="nucleotide sequence ID" value="NC_008724.1"/>
</dbReference>
<dbReference type="Proteomes" id="UP000202420">
    <property type="component" value="Segment"/>
</dbReference>
<evidence type="ECO:0000313" key="1">
    <source>
        <dbReference type="EMBL" id="ABT16970.1"/>
    </source>
</evidence>